<keyword evidence="1" id="KW-0472">Membrane</keyword>
<dbReference type="RefSeq" id="WP_091480614.1">
    <property type="nucleotide sequence ID" value="NZ_BJYC01000029.1"/>
</dbReference>
<keyword evidence="1" id="KW-1133">Transmembrane helix</keyword>
<feature type="transmembrane region" description="Helical" evidence="1">
    <location>
        <begin position="12"/>
        <end position="29"/>
    </location>
</feature>
<evidence type="ECO:0000313" key="2">
    <source>
        <dbReference type="EMBL" id="SEK82419.1"/>
    </source>
</evidence>
<dbReference type="EMBL" id="FNZU01000007">
    <property type="protein sequence ID" value="SEK82419.1"/>
    <property type="molecule type" value="Genomic_DNA"/>
</dbReference>
<organism evidence="2 3">
    <name type="scientific">Alkalibacterium pelagium</name>
    <dbReference type="NCBI Taxonomy" id="426702"/>
    <lineage>
        <taxon>Bacteria</taxon>
        <taxon>Bacillati</taxon>
        <taxon>Bacillota</taxon>
        <taxon>Bacilli</taxon>
        <taxon>Lactobacillales</taxon>
        <taxon>Carnobacteriaceae</taxon>
        <taxon>Alkalibacterium</taxon>
    </lineage>
</organism>
<gene>
    <name evidence="2" type="ORF">SAMN04488099_1078</name>
</gene>
<keyword evidence="3" id="KW-1185">Reference proteome</keyword>
<name>A0A1H7K6G4_9LACT</name>
<evidence type="ECO:0000256" key="1">
    <source>
        <dbReference type="SAM" id="Phobius"/>
    </source>
</evidence>
<protein>
    <submittedName>
        <fullName evidence="2">Uncharacterized protein</fullName>
    </submittedName>
</protein>
<proteinExistence type="predicted"/>
<reference evidence="3" key="1">
    <citation type="submission" date="2016-10" db="EMBL/GenBank/DDBJ databases">
        <authorList>
            <person name="Varghese N."/>
            <person name="Submissions S."/>
        </authorList>
    </citation>
    <scope>NUCLEOTIDE SEQUENCE [LARGE SCALE GENOMIC DNA]</scope>
    <source>
        <strain evidence="3">DSM 19183</strain>
    </source>
</reference>
<accession>A0A1H7K6G4</accession>
<sequence length="115" mass="12789">MNKVDDTQKSILIGVGVAFLVGILTFLFSSDNAKKKTKATVNRQKAKHYVNDKINSKSAKKLVSKLTDDEINMLVGAAGKVSDLEDKFSDMGSDMKDYMQDKSKDAKKAWKKVKK</sequence>
<dbReference type="OrthoDB" id="2166065at2"/>
<keyword evidence="1" id="KW-0812">Transmembrane</keyword>
<dbReference type="AlphaFoldDB" id="A0A1H7K6G4"/>
<evidence type="ECO:0000313" key="3">
    <source>
        <dbReference type="Proteomes" id="UP000199081"/>
    </source>
</evidence>
<dbReference type="Proteomes" id="UP000199081">
    <property type="component" value="Unassembled WGS sequence"/>
</dbReference>